<accession>A0A1I7Y625</accession>
<dbReference type="Proteomes" id="UP000095287">
    <property type="component" value="Unplaced"/>
</dbReference>
<evidence type="ECO:0000256" key="1">
    <source>
        <dbReference type="SAM" id="MobiDB-lite"/>
    </source>
</evidence>
<keyword evidence="2" id="KW-1185">Reference proteome</keyword>
<evidence type="ECO:0000313" key="2">
    <source>
        <dbReference type="Proteomes" id="UP000095287"/>
    </source>
</evidence>
<feature type="region of interest" description="Disordered" evidence="1">
    <location>
        <begin position="131"/>
        <end position="154"/>
    </location>
</feature>
<sequence length="154" mass="17155">MVLISVGYDTSLRAFHIGHRPLPLSYSLPPPPDPPPHSIRVDFQELLKEARQVDIGNTLTVSSHVHLGTSAPVFAKRLSRSQTQLHCFEECSSPAAICLCRQEPKVLVAHFNAPDGGEQLVDSLAPRQSMHDVTEVRVTKDQSDQRRSKLKSWL</sequence>
<proteinExistence type="predicted"/>
<protein>
    <submittedName>
        <fullName evidence="3">WD_REPEATS_REGION domain-containing protein</fullName>
    </submittedName>
</protein>
<feature type="compositionally biased region" description="Basic and acidic residues" evidence="1">
    <location>
        <begin position="131"/>
        <end position="147"/>
    </location>
</feature>
<dbReference type="WBParaSite" id="L893_g12854.t1">
    <property type="protein sequence ID" value="L893_g12854.t1"/>
    <property type="gene ID" value="L893_g12854"/>
</dbReference>
<dbReference type="AlphaFoldDB" id="A0A1I7Y625"/>
<reference evidence="3" key="1">
    <citation type="submission" date="2016-11" db="UniProtKB">
        <authorList>
            <consortium name="WormBaseParasite"/>
        </authorList>
    </citation>
    <scope>IDENTIFICATION</scope>
</reference>
<name>A0A1I7Y625_9BILA</name>
<organism evidence="2 3">
    <name type="scientific">Steinernema glaseri</name>
    <dbReference type="NCBI Taxonomy" id="37863"/>
    <lineage>
        <taxon>Eukaryota</taxon>
        <taxon>Metazoa</taxon>
        <taxon>Ecdysozoa</taxon>
        <taxon>Nematoda</taxon>
        <taxon>Chromadorea</taxon>
        <taxon>Rhabditida</taxon>
        <taxon>Tylenchina</taxon>
        <taxon>Panagrolaimomorpha</taxon>
        <taxon>Strongyloidoidea</taxon>
        <taxon>Steinernematidae</taxon>
        <taxon>Steinernema</taxon>
    </lineage>
</organism>
<evidence type="ECO:0000313" key="3">
    <source>
        <dbReference type="WBParaSite" id="L893_g12854.t1"/>
    </source>
</evidence>